<sequence>MVYLDFSLPSTSKSNPKSVTIELLKSPFKSPKITQISDGLKPSLNQQTGLMTSIAEEGSVNIDDLRLIRETVRGTSKKVKTDNNPKLKNQLHCTQRLCFHWDSKIITEQEKVVLDRLAVLISGVKGFKEENANNTKTL</sequence>
<proteinExistence type="predicted"/>
<evidence type="ECO:0000313" key="1">
    <source>
        <dbReference type="EMBL" id="GBL84595.1"/>
    </source>
</evidence>
<accession>A0A4Y2AZT8</accession>
<evidence type="ECO:0000313" key="2">
    <source>
        <dbReference type="Proteomes" id="UP000499080"/>
    </source>
</evidence>
<dbReference type="OrthoDB" id="8374193at2759"/>
<keyword evidence="2" id="KW-1185">Reference proteome</keyword>
<dbReference type="Proteomes" id="UP000499080">
    <property type="component" value="Unassembled WGS sequence"/>
</dbReference>
<reference evidence="1 2" key="1">
    <citation type="journal article" date="2019" name="Sci. Rep.">
        <title>Orb-weaving spider Araneus ventricosus genome elucidates the spidroin gene catalogue.</title>
        <authorList>
            <person name="Kono N."/>
            <person name="Nakamura H."/>
            <person name="Ohtoshi R."/>
            <person name="Moran D.A.P."/>
            <person name="Shinohara A."/>
            <person name="Yoshida Y."/>
            <person name="Fujiwara M."/>
            <person name="Mori M."/>
            <person name="Tomita M."/>
            <person name="Arakawa K."/>
        </authorList>
    </citation>
    <scope>NUCLEOTIDE SEQUENCE [LARGE SCALE GENOMIC DNA]</scope>
</reference>
<name>A0A4Y2AZT8_ARAVE</name>
<gene>
    <name evidence="1" type="ORF">AVEN_191062_1</name>
</gene>
<dbReference type="EMBL" id="BGPR01000038">
    <property type="protein sequence ID" value="GBL84595.1"/>
    <property type="molecule type" value="Genomic_DNA"/>
</dbReference>
<organism evidence="1 2">
    <name type="scientific">Araneus ventricosus</name>
    <name type="common">Orbweaver spider</name>
    <name type="synonym">Epeira ventricosa</name>
    <dbReference type="NCBI Taxonomy" id="182803"/>
    <lineage>
        <taxon>Eukaryota</taxon>
        <taxon>Metazoa</taxon>
        <taxon>Ecdysozoa</taxon>
        <taxon>Arthropoda</taxon>
        <taxon>Chelicerata</taxon>
        <taxon>Arachnida</taxon>
        <taxon>Araneae</taxon>
        <taxon>Araneomorphae</taxon>
        <taxon>Entelegynae</taxon>
        <taxon>Araneoidea</taxon>
        <taxon>Araneidae</taxon>
        <taxon>Araneus</taxon>
    </lineage>
</organism>
<dbReference type="AlphaFoldDB" id="A0A4Y2AZT8"/>
<comment type="caution">
    <text evidence="1">The sequence shown here is derived from an EMBL/GenBank/DDBJ whole genome shotgun (WGS) entry which is preliminary data.</text>
</comment>
<protein>
    <submittedName>
        <fullName evidence="1">Uncharacterized protein</fullName>
    </submittedName>
</protein>